<comment type="subcellular location">
    <subcellularLocation>
        <location evidence="2">Cytoplasm</location>
    </subcellularLocation>
</comment>
<dbReference type="GeneID" id="39598095"/>
<dbReference type="PROSITE" id="PS51684">
    <property type="entry name" value="SAM_MT_TRM5_TYW2"/>
    <property type="match status" value="1"/>
</dbReference>
<dbReference type="SUPFAM" id="SSF53335">
    <property type="entry name" value="S-adenosyl-L-methionine-dependent methyltransferases"/>
    <property type="match status" value="1"/>
</dbReference>
<accession>A0A443I1M7</accession>
<dbReference type="InterPro" id="IPR029063">
    <property type="entry name" value="SAM-dependent_MTases_sf"/>
</dbReference>
<dbReference type="AlphaFoldDB" id="A0A443I1M7"/>
<comment type="similarity">
    <text evidence="2">Belongs to the class I-like SAM-binding methyltransferase superfamily. TRM5/TYW2 family.</text>
</comment>
<dbReference type="GO" id="GO:0008757">
    <property type="term" value="F:S-adenosylmethionine-dependent methyltransferase activity"/>
    <property type="evidence" value="ECO:0007669"/>
    <property type="project" value="InterPro"/>
</dbReference>
<feature type="compositionally biased region" description="Basic and acidic residues" evidence="3">
    <location>
        <begin position="1"/>
        <end position="24"/>
    </location>
</feature>
<feature type="domain" description="SAM-dependent methyltransferase TRM5/TYW2-type" evidence="4">
    <location>
        <begin position="117"/>
        <end position="438"/>
    </location>
</feature>
<comment type="caution">
    <text evidence="5">The sequence shown here is derived from an EMBL/GenBank/DDBJ whole genome shotgun (WGS) entry which is preliminary data.</text>
</comment>
<dbReference type="UniPathway" id="UPA00375"/>
<comment type="catalytic activity">
    <reaction evidence="1">
        <text>4-demethylwyosine(37) in tRNA(Phe) + S-adenosyl-L-methionine = 4-demethyl-7-[(3S)-3-amino-3-carboxypropyl]wyosine(37) in tRNA(Phe) + S-methyl-5'-thioadenosine + H(+)</text>
        <dbReference type="Rhea" id="RHEA:36355"/>
        <dbReference type="Rhea" id="RHEA-COMP:10164"/>
        <dbReference type="Rhea" id="RHEA-COMP:10378"/>
        <dbReference type="ChEBI" id="CHEBI:15378"/>
        <dbReference type="ChEBI" id="CHEBI:17509"/>
        <dbReference type="ChEBI" id="CHEBI:59789"/>
        <dbReference type="ChEBI" id="CHEBI:64315"/>
        <dbReference type="ChEBI" id="CHEBI:73550"/>
        <dbReference type="EC" id="2.5.1.114"/>
    </reaction>
</comment>
<evidence type="ECO:0000313" key="6">
    <source>
        <dbReference type="Proteomes" id="UP000283841"/>
    </source>
</evidence>
<dbReference type="InterPro" id="IPR030382">
    <property type="entry name" value="MeTrfase_TRM5/TYW2"/>
</dbReference>
<keyword evidence="6" id="KW-1185">Reference proteome</keyword>
<dbReference type="STRING" id="264951.A0A443I1M7"/>
<dbReference type="PANTHER" id="PTHR23245:SF25">
    <property type="entry name" value="TRNA WYBUTOSINE-SYNTHESIZING PROTEIN 2 HOMOLOG"/>
    <property type="match status" value="1"/>
</dbReference>
<keyword evidence="2" id="KW-0963">Cytoplasm</keyword>
<dbReference type="GO" id="GO:0031591">
    <property type="term" value="P:wybutosine biosynthetic process"/>
    <property type="evidence" value="ECO:0007669"/>
    <property type="project" value="InterPro"/>
</dbReference>
<evidence type="ECO:0000256" key="1">
    <source>
        <dbReference type="ARBA" id="ARBA00049400"/>
    </source>
</evidence>
<protein>
    <recommendedName>
        <fullName evidence="2">tRNA wybutosine-synthesizing protein 2</fullName>
        <shortName evidence="2">tRNA-yW-synthesizing protein 2</shortName>
    </recommendedName>
    <alternativeName>
        <fullName evidence="2">tRNA(Phe) (4-demethylwyosine(37)-C(7)) aminocarboxypropyltransferase</fullName>
    </alternativeName>
</protein>
<dbReference type="InterPro" id="IPR026274">
    <property type="entry name" value="tRNA_wybutosine_synth_prot_2"/>
</dbReference>
<keyword evidence="2" id="KW-0949">S-adenosyl-L-methionine</keyword>
<dbReference type="GO" id="GO:0102522">
    <property type="term" value="F:tRNA 4-demethylwyosine alpha-amino-alpha-carboxypropyltransferase activity"/>
    <property type="evidence" value="ECO:0007669"/>
    <property type="project" value="UniProtKB-EC"/>
</dbReference>
<dbReference type="PANTHER" id="PTHR23245">
    <property type="entry name" value="TRNA METHYLTRANSFERASE"/>
    <property type="match status" value="1"/>
</dbReference>
<dbReference type="GO" id="GO:0005737">
    <property type="term" value="C:cytoplasm"/>
    <property type="evidence" value="ECO:0007669"/>
    <property type="project" value="UniProtKB-SubCell"/>
</dbReference>
<proteinExistence type="inferred from homology"/>
<dbReference type="GO" id="GO:0030488">
    <property type="term" value="P:tRNA methylation"/>
    <property type="evidence" value="ECO:0007669"/>
    <property type="project" value="TreeGrafter"/>
</dbReference>
<keyword evidence="5" id="KW-0489">Methyltransferase</keyword>
<dbReference type="EMBL" id="RCNU01000002">
    <property type="protein sequence ID" value="RWQ97970.1"/>
    <property type="molecule type" value="Genomic_DNA"/>
</dbReference>
<comment type="pathway">
    <text evidence="2">tRNA modification; wybutosine-tRNA(Phe) biosynthesis.</text>
</comment>
<evidence type="ECO:0000256" key="3">
    <source>
        <dbReference type="SAM" id="MobiDB-lite"/>
    </source>
</evidence>
<evidence type="ECO:0000259" key="4">
    <source>
        <dbReference type="PROSITE" id="PS51684"/>
    </source>
</evidence>
<reference evidence="5 6" key="1">
    <citation type="journal article" date="2018" name="Front. Microbiol.">
        <title>Genomic and genetic insights into a cosmopolitan fungus, Paecilomyces variotii (Eurotiales).</title>
        <authorList>
            <person name="Urquhart A.S."/>
            <person name="Mondo S.J."/>
            <person name="Makela M.R."/>
            <person name="Hane J.K."/>
            <person name="Wiebenga A."/>
            <person name="He G."/>
            <person name="Mihaltcheva S."/>
            <person name="Pangilinan J."/>
            <person name="Lipzen A."/>
            <person name="Barry K."/>
            <person name="de Vries R.P."/>
            <person name="Grigoriev I.V."/>
            <person name="Idnurm A."/>
        </authorList>
    </citation>
    <scope>NUCLEOTIDE SEQUENCE [LARGE SCALE GENOMIC DNA]</scope>
    <source>
        <strain evidence="5 6">CBS 101075</strain>
    </source>
</reference>
<feature type="region of interest" description="Disordered" evidence="3">
    <location>
        <begin position="1"/>
        <end position="37"/>
    </location>
</feature>
<sequence>MSTYDSHRGGLEETSKERRVERPSSAKNKRDRPKHMNPLQAGIQNFVINNLSSSVLSANGITREALFSSLPKRFTVYQPLLLLPANAFSSPPAWGTICRDLDNDQRVTLYASIAAAFSSMGVTHVAINAPIEARNDTGRENRMRSPTGLVPLYGDFGPFPQSGDREEQQPTSADFASAFWVHTSQNGGIFQTWAPLHTMFSRGNITEKARILGQGIRFDGLDEGTLKGEKVQDISVVDMYAGIGYFVFSYLKRGVKRVWGFEINGWSVEGLRRGCIKNGWGCKVVQIHDDGTLEGGLQKLVDELSDAHRVVIFHGDNKFAADILGQVKDFMEPRGSWNSVRHVNLGLLPTSKPAYECAYRLLDRRYGGWAHVHENVDIREIDQKKNNILGEFQSLSTLLDKKSISPGSLASMQCQHVEQVKTYAPGVMHCVFDIELIFGDS</sequence>
<gene>
    <name evidence="5" type="ORF">C8Q69DRAFT_442147</name>
</gene>
<organism evidence="5 6">
    <name type="scientific">Byssochlamys spectabilis</name>
    <name type="common">Paecilomyces variotii</name>
    <dbReference type="NCBI Taxonomy" id="264951"/>
    <lineage>
        <taxon>Eukaryota</taxon>
        <taxon>Fungi</taxon>
        <taxon>Dikarya</taxon>
        <taxon>Ascomycota</taxon>
        <taxon>Pezizomycotina</taxon>
        <taxon>Eurotiomycetes</taxon>
        <taxon>Eurotiomycetidae</taxon>
        <taxon>Eurotiales</taxon>
        <taxon>Thermoascaceae</taxon>
        <taxon>Paecilomyces</taxon>
    </lineage>
</organism>
<dbReference type="PIRSF" id="PIRSF038972">
    <property type="entry name" value="Trm12"/>
    <property type="match status" value="1"/>
</dbReference>
<evidence type="ECO:0000256" key="2">
    <source>
        <dbReference type="PIRNR" id="PIRNR038972"/>
    </source>
</evidence>
<name>A0A443I1M7_BYSSP</name>
<dbReference type="Gene3D" id="3.40.50.150">
    <property type="entry name" value="Vaccinia Virus protein VP39"/>
    <property type="match status" value="1"/>
</dbReference>
<dbReference type="Proteomes" id="UP000283841">
    <property type="component" value="Unassembled WGS sequence"/>
</dbReference>
<dbReference type="RefSeq" id="XP_028487615.1">
    <property type="nucleotide sequence ID" value="XM_028628818.1"/>
</dbReference>
<keyword evidence="2 5" id="KW-0808">Transferase</keyword>
<keyword evidence="2" id="KW-0819">tRNA processing</keyword>
<comment type="function">
    <text evidence="2">S-adenosyl-L-methionine-dependent transferase that acts as a component of the wybutosine biosynthesis pathway. Wybutosine is a hyper modified guanosine with a tricyclic base found at the 3'-position adjacent to the anticodon of eukaryotic phenylalanine tRNA. Catalyzes the transfer of the alpha-amino-alpha-carboxypropyl (acp) group from S-adenosyl-L-methionine to the C-7 position of 4-demethylwyosine (imG-14) to produce wybutosine-86.</text>
</comment>
<dbReference type="VEuPathDB" id="FungiDB:C8Q69DRAFT_442147"/>
<evidence type="ECO:0000313" key="5">
    <source>
        <dbReference type="EMBL" id="RWQ97970.1"/>
    </source>
</evidence>
<dbReference type="GO" id="GO:0008175">
    <property type="term" value="F:tRNA methyltransferase activity"/>
    <property type="evidence" value="ECO:0007669"/>
    <property type="project" value="TreeGrafter"/>
</dbReference>